<evidence type="ECO:0000313" key="6">
    <source>
        <dbReference type="Proteomes" id="UP000198211"/>
    </source>
</evidence>
<dbReference type="AlphaFoldDB" id="A0A225VRB8"/>
<feature type="compositionally biased region" description="Basic residues" evidence="2">
    <location>
        <begin position="715"/>
        <end position="724"/>
    </location>
</feature>
<keyword evidence="1" id="KW-0645">Protease</keyword>
<reference evidence="6" key="1">
    <citation type="submission" date="2017-03" db="EMBL/GenBank/DDBJ databases">
        <title>Phytopthora megakarya and P. palmivora, two closely related causual agents of cacao black pod achieved similar genome size and gene model numbers by different mechanisms.</title>
        <authorList>
            <person name="Ali S."/>
            <person name="Shao J."/>
            <person name="Larry D.J."/>
            <person name="Kronmiller B."/>
            <person name="Shen D."/>
            <person name="Strem M.D."/>
            <person name="Melnick R.L."/>
            <person name="Guiltinan M.J."/>
            <person name="Tyler B.M."/>
            <person name="Meinhardt L.W."/>
            <person name="Bailey B.A."/>
        </authorList>
    </citation>
    <scope>NUCLEOTIDE SEQUENCE [LARGE SCALE GENOMIC DNA]</scope>
    <source>
        <strain evidence="6">zdho120</strain>
    </source>
</reference>
<feature type="region of interest" description="Disordered" evidence="2">
    <location>
        <begin position="715"/>
        <end position="734"/>
    </location>
</feature>
<dbReference type="OrthoDB" id="125830at2759"/>
<dbReference type="PANTHER" id="PTHR11439">
    <property type="entry name" value="GAG-POL-RELATED RETROTRANSPOSON"/>
    <property type="match status" value="1"/>
</dbReference>
<feature type="region of interest" description="Disordered" evidence="2">
    <location>
        <begin position="582"/>
        <end position="603"/>
    </location>
</feature>
<evidence type="ECO:0000256" key="1">
    <source>
        <dbReference type="ARBA" id="ARBA00022750"/>
    </source>
</evidence>
<comment type="caution">
    <text evidence="5">The sequence shown here is derived from an EMBL/GenBank/DDBJ whole genome shotgun (WGS) entry which is preliminary data.</text>
</comment>
<feature type="region of interest" description="Disordered" evidence="2">
    <location>
        <begin position="1"/>
        <end position="21"/>
    </location>
</feature>
<evidence type="ECO:0000259" key="4">
    <source>
        <dbReference type="Pfam" id="PF22936"/>
    </source>
</evidence>
<dbReference type="InterPro" id="IPR043502">
    <property type="entry name" value="DNA/RNA_pol_sf"/>
</dbReference>
<protein>
    <submittedName>
        <fullName evidence="5">Copia type Polyprotein</fullName>
    </submittedName>
</protein>
<proteinExistence type="predicted"/>
<dbReference type="SUPFAM" id="SSF56672">
    <property type="entry name" value="DNA/RNA polymerases"/>
    <property type="match status" value="1"/>
</dbReference>
<name>A0A225VRB8_9STRA</name>
<feature type="compositionally biased region" description="Basic and acidic residues" evidence="2">
    <location>
        <begin position="293"/>
        <end position="305"/>
    </location>
</feature>
<dbReference type="EMBL" id="NBNE01003444">
    <property type="protein sequence ID" value="OWZ07674.1"/>
    <property type="molecule type" value="Genomic_DNA"/>
</dbReference>
<dbReference type="InterPro" id="IPR013103">
    <property type="entry name" value="RVT_2"/>
</dbReference>
<feature type="region of interest" description="Disordered" evidence="2">
    <location>
        <begin position="218"/>
        <end position="253"/>
    </location>
</feature>
<keyword evidence="1" id="KW-0378">Hydrolase</keyword>
<evidence type="ECO:0000256" key="2">
    <source>
        <dbReference type="SAM" id="MobiDB-lite"/>
    </source>
</evidence>
<dbReference type="GO" id="GO:0004190">
    <property type="term" value="F:aspartic-type endopeptidase activity"/>
    <property type="evidence" value="ECO:0007669"/>
    <property type="project" value="UniProtKB-KW"/>
</dbReference>
<dbReference type="InterPro" id="IPR054722">
    <property type="entry name" value="PolX-like_BBD"/>
</dbReference>
<keyword evidence="1" id="KW-0064">Aspartyl protease</keyword>
<gene>
    <name evidence="5" type="ORF">PHMEG_00019905</name>
</gene>
<feature type="domain" description="Reverse transcriptase Ty1/copia-type" evidence="3">
    <location>
        <begin position="808"/>
        <end position="1010"/>
    </location>
</feature>
<evidence type="ECO:0000313" key="5">
    <source>
        <dbReference type="EMBL" id="OWZ07674.1"/>
    </source>
</evidence>
<keyword evidence="6" id="KW-1185">Reference proteome</keyword>
<feature type="compositionally biased region" description="Low complexity" evidence="2">
    <location>
        <begin position="233"/>
        <end position="244"/>
    </location>
</feature>
<organism evidence="5 6">
    <name type="scientific">Phytophthora megakarya</name>
    <dbReference type="NCBI Taxonomy" id="4795"/>
    <lineage>
        <taxon>Eukaryota</taxon>
        <taxon>Sar</taxon>
        <taxon>Stramenopiles</taxon>
        <taxon>Oomycota</taxon>
        <taxon>Peronosporomycetes</taxon>
        <taxon>Peronosporales</taxon>
        <taxon>Peronosporaceae</taxon>
        <taxon>Phytophthora</taxon>
    </lineage>
</organism>
<dbReference type="PANTHER" id="PTHR11439:SF491">
    <property type="entry name" value="INTEGRASE CATALYTIC DOMAIN-CONTAINING PROTEIN"/>
    <property type="match status" value="1"/>
</dbReference>
<sequence length="1251" mass="141907">MSSSDSDDGSKNKRKGFKISSSGTPVRWDGDDWTFYKHAMMNAFEECLLDGIAVGTEKEDAAWTEEKKGEFKKKQAKIKILIQGSLTKRLAKQVMSKKTGTEMWQELVTIYEGKSNPAQRAQRVYRLQCELHRTHLKGKDDVRSHLYKLFDIKDRLADLGAPVDDLQMVDKMLRSLPGTPCYNELRRKVLFSSNMGKYTPDLVRELILTAELRSKDWDNNAFGNKTQSKKAPTKTNGSNKGNQKSKSKEDSKPKAVRADIECFNCGGNHFKSNCPELEEKPSSRKNPQAKYARSGEKRAEQEAQKLETVADDSHRKRDVVVGEVAKRVSKDYDLGRWYFDTGTNAHMTACKEYFTVLQDMKDSDWNSQISGFANGVDAKAEGFGTIMLAAMIDEQMTFVFVEDVLYVPSAGCNLFSPGLALDQGFTMTWDSDARIFGMTKDGTEVIRTAYESRLWTFNSHNINTGASKKQKVAVKKNVFANFAVTDGVEDIDVEFIEEGEFDDFADDEDLAKKTRSNTESGRCESSNVEMENLESVGGSLNEEELNLWNDMVRNNSPNQEQESNRSSDDLNSVERNMWDEVLRNSSMPDHDKASEGTQEGGIEESIAAIENESVVDSMEAGADTDSYDADTDEYVDCDANESRDDDFAESVGHVTDLVDVDPDDEIDEIADDYDVMFDPGDEREADARVPDRLSPHPDQIIGRRRPRYVEVRRTKERKRNKVNAKRATATSQRPVLHEWHERRQPERFEDYELNSALKAFHANHRGNDGILASNVKIPRSYREAMGSKYARQWSEAMDAEIAALKDKARGDKQRPGIDFVETFSPVARMATFRLFVAVCVLLQLPVFQGDINTAYLNALLTIKQYLESLEGYPCEMDGKVYVINKALYGLRQSGREWNTEVNNWFTRYGFQQCKTEPCLYYYNSGGVFAIVLLYVDDILCATRDVKFKETMFRKLDEDYGLKDQCRLSMYLGVEVEQNENSIKIHQTRYCEEIIQRFNFGSAHPSRIPMETKMRLTVNDTDTAKRKQVPAHGKTFPYRELIGALMYLATWCYGTWSALKSLGIVYSTGKNAMPADTLVIDGFCDSDWGNDPDTRKSVTGYVHCMAGGAISWTSRRQTIVAQSTAEAEYVAACEACMEGEGLRNVLIEVFPRMAIRFQLGIDNQAAFVMATNPTYSRRTRHIELRWHYVRDQVTKKMVTLRKVKTDDNPSDVMTKPLASDRFEMLNDMIGMTKDHTPKTLTSEEGVLESVLK</sequence>
<dbReference type="Pfam" id="PF14223">
    <property type="entry name" value="Retrotran_gag_2"/>
    <property type="match status" value="1"/>
</dbReference>
<feature type="region of interest" description="Disordered" evidence="2">
    <location>
        <begin position="274"/>
        <end position="311"/>
    </location>
</feature>
<dbReference type="Proteomes" id="UP000198211">
    <property type="component" value="Unassembled WGS sequence"/>
</dbReference>
<dbReference type="CDD" id="cd09272">
    <property type="entry name" value="RNase_HI_RT_Ty1"/>
    <property type="match status" value="1"/>
</dbReference>
<evidence type="ECO:0000259" key="3">
    <source>
        <dbReference type="Pfam" id="PF07727"/>
    </source>
</evidence>
<feature type="compositionally biased region" description="Basic and acidic residues" evidence="2">
    <location>
        <begin position="582"/>
        <end position="594"/>
    </location>
</feature>
<dbReference type="Pfam" id="PF07727">
    <property type="entry name" value="RVT_2"/>
    <property type="match status" value="1"/>
</dbReference>
<feature type="region of interest" description="Disordered" evidence="2">
    <location>
        <begin position="510"/>
        <end position="538"/>
    </location>
</feature>
<feature type="domain" description="Retrovirus-related Pol polyprotein from transposon TNT 1-94-like beta-barrel" evidence="4">
    <location>
        <begin position="337"/>
        <end position="425"/>
    </location>
</feature>
<accession>A0A225VRB8</accession>
<dbReference type="Pfam" id="PF22936">
    <property type="entry name" value="Pol_BBD"/>
    <property type="match status" value="1"/>
</dbReference>
<feature type="compositionally biased region" description="Polar residues" evidence="2">
    <location>
        <begin position="517"/>
        <end position="529"/>
    </location>
</feature>